<dbReference type="Pfam" id="PF13966">
    <property type="entry name" value="zf-RVT"/>
    <property type="match status" value="1"/>
</dbReference>
<dbReference type="InterPro" id="IPR036397">
    <property type="entry name" value="RNaseH_sf"/>
</dbReference>
<feature type="domain" description="Reverse transcriptase zinc-binding" evidence="3">
    <location>
        <begin position="163"/>
        <end position="258"/>
    </location>
</feature>
<reference evidence="5" key="2">
    <citation type="journal article" date="2008" name="Nucleic Acids Res.">
        <title>The rice annotation project database (RAP-DB): 2008 update.</title>
        <authorList>
            <consortium name="The rice annotation project (RAP)"/>
        </authorList>
    </citation>
    <scope>GENOME REANNOTATION</scope>
    <source>
        <strain evidence="5">cv. Nipponbare</strain>
    </source>
</reference>
<dbReference type="Gene3D" id="3.30.420.10">
    <property type="entry name" value="Ribonuclease H-like superfamily/Ribonuclease H"/>
    <property type="match status" value="1"/>
</dbReference>
<organism evidence="4 5">
    <name type="scientific">Oryza sativa subsp. japonica</name>
    <name type="common">Rice</name>
    <dbReference type="NCBI Taxonomy" id="39947"/>
    <lineage>
        <taxon>Eukaryota</taxon>
        <taxon>Viridiplantae</taxon>
        <taxon>Streptophyta</taxon>
        <taxon>Embryophyta</taxon>
        <taxon>Tracheophyta</taxon>
        <taxon>Spermatophyta</taxon>
        <taxon>Magnoliopsida</taxon>
        <taxon>Liliopsida</taxon>
        <taxon>Poales</taxon>
        <taxon>Poaceae</taxon>
        <taxon>BOP clade</taxon>
        <taxon>Oryzoideae</taxon>
        <taxon>Oryzeae</taxon>
        <taxon>Oryzinae</taxon>
        <taxon>Oryza</taxon>
        <taxon>Oryza sativa</taxon>
    </lineage>
</organism>
<evidence type="ECO:0000313" key="5">
    <source>
        <dbReference type="Proteomes" id="UP000000763"/>
    </source>
</evidence>
<feature type="region of interest" description="Disordered" evidence="1">
    <location>
        <begin position="342"/>
        <end position="380"/>
    </location>
</feature>
<dbReference type="InterPro" id="IPR053151">
    <property type="entry name" value="RNase_H-like"/>
</dbReference>
<dbReference type="InterPro" id="IPR026960">
    <property type="entry name" value="RVT-Znf"/>
</dbReference>
<evidence type="ECO:0000313" key="4">
    <source>
        <dbReference type="EMBL" id="CAD41337.2"/>
    </source>
</evidence>
<accession>Q7XUE8</accession>
<dbReference type="Pfam" id="PF13456">
    <property type="entry name" value="RVT_3"/>
    <property type="match status" value="1"/>
</dbReference>
<dbReference type="CDD" id="cd06222">
    <property type="entry name" value="RNase_H_like"/>
    <property type="match status" value="1"/>
</dbReference>
<gene>
    <name evidence="4" type="primary">OJ991113_30.21</name>
</gene>
<evidence type="ECO:0000259" key="2">
    <source>
        <dbReference type="Pfam" id="PF13456"/>
    </source>
</evidence>
<reference evidence="5" key="1">
    <citation type="journal article" date="2005" name="Nature">
        <title>The map-based sequence of the rice genome.</title>
        <authorList>
            <consortium name="International rice genome sequencing project (IRGSP)"/>
            <person name="Matsumoto T."/>
            <person name="Wu J."/>
            <person name="Kanamori H."/>
            <person name="Katayose Y."/>
            <person name="Fujisawa M."/>
            <person name="Namiki N."/>
            <person name="Mizuno H."/>
            <person name="Yamamoto K."/>
            <person name="Antonio B.A."/>
            <person name="Baba T."/>
            <person name="Sakata K."/>
            <person name="Nagamura Y."/>
            <person name="Aoki H."/>
            <person name="Arikawa K."/>
            <person name="Arita K."/>
            <person name="Bito T."/>
            <person name="Chiden Y."/>
            <person name="Fujitsuka N."/>
            <person name="Fukunaka R."/>
            <person name="Hamada M."/>
            <person name="Harada C."/>
            <person name="Hayashi A."/>
            <person name="Hijishita S."/>
            <person name="Honda M."/>
            <person name="Hosokawa S."/>
            <person name="Ichikawa Y."/>
            <person name="Idonuma A."/>
            <person name="Iijima M."/>
            <person name="Ikeda M."/>
            <person name="Ikeno M."/>
            <person name="Ito K."/>
            <person name="Ito S."/>
            <person name="Ito T."/>
            <person name="Ito Y."/>
            <person name="Ito Y."/>
            <person name="Iwabuchi A."/>
            <person name="Kamiya K."/>
            <person name="Karasawa W."/>
            <person name="Kurita K."/>
            <person name="Katagiri S."/>
            <person name="Kikuta A."/>
            <person name="Kobayashi H."/>
            <person name="Kobayashi N."/>
            <person name="Machita K."/>
            <person name="Maehara T."/>
            <person name="Masukawa M."/>
            <person name="Mizubayashi T."/>
            <person name="Mukai Y."/>
            <person name="Nagasaki H."/>
            <person name="Nagata Y."/>
            <person name="Naito S."/>
            <person name="Nakashima M."/>
            <person name="Nakama Y."/>
            <person name="Nakamichi Y."/>
            <person name="Nakamura M."/>
            <person name="Meguro A."/>
            <person name="Negishi M."/>
            <person name="Ohta I."/>
            <person name="Ohta T."/>
            <person name="Okamoto M."/>
            <person name="Ono N."/>
            <person name="Saji S."/>
            <person name="Sakaguchi M."/>
            <person name="Sakai K."/>
            <person name="Shibata M."/>
            <person name="Shimokawa T."/>
            <person name="Song J."/>
            <person name="Takazaki Y."/>
            <person name="Terasawa K."/>
            <person name="Tsugane M."/>
            <person name="Tsuji K."/>
            <person name="Ueda S."/>
            <person name="Waki K."/>
            <person name="Yamagata H."/>
            <person name="Yamamoto M."/>
            <person name="Yamamoto S."/>
            <person name="Yamane H."/>
            <person name="Yoshiki S."/>
            <person name="Yoshihara R."/>
            <person name="Yukawa K."/>
            <person name="Zhong H."/>
            <person name="Yano M."/>
            <person name="Yuan Q."/>
            <person name="Ouyang S."/>
            <person name="Liu J."/>
            <person name="Jones K.M."/>
            <person name="Gansberger K."/>
            <person name="Moffat K."/>
            <person name="Hill J."/>
            <person name="Bera J."/>
            <person name="Fadrosh D."/>
            <person name="Jin S."/>
            <person name="Johri S."/>
            <person name="Kim M."/>
            <person name="Overton L."/>
            <person name="Reardon M."/>
            <person name="Tsitrin T."/>
            <person name="Vuong H."/>
            <person name="Weaver B."/>
            <person name="Ciecko A."/>
            <person name="Tallon L."/>
            <person name="Jackson J."/>
            <person name="Pai G."/>
            <person name="Aken S.V."/>
            <person name="Utterback T."/>
            <person name="Reidmuller S."/>
            <person name="Feldblyum T."/>
            <person name="Hsiao J."/>
            <person name="Zismann V."/>
            <person name="Iobst S."/>
            <person name="de Vazeille A.R."/>
            <person name="Buell C.R."/>
            <person name="Ying K."/>
            <person name="Li Y."/>
            <person name="Lu T."/>
            <person name="Huang Y."/>
            <person name="Zhao Q."/>
            <person name="Feng Q."/>
            <person name="Zhang L."/>
            <person name="Zhu J."/>
            <person name="Weng Q."/>
            <person name="Mu J."/>
            <person name="Lu Y."/>
            <person name="Fan D."/>
            <person name="Liu Y."/>
            <person name="Guan J."/>
            <person name="Zhang Y."/>
            <person name="Yu S."/>
            <person name="Liu X."/>
            <person name="Zhang Y."/>
            <person name="Hong G."/>
            <person name="Han B."/>
            <person name="Choisne N."/>
            <person name="Demange N."/>
            <person name="Orjeda G."/>
            <person name="Samain S."/>
            <person name="Cattolico L."/>
            <person name="Pelletier E."/>
            <person name="Couloux A."/>
            <person name="Segurens B."/>
            <person name="Wincker P."/>
            <person name="D'Hont A."/>
            <person name="Scarpelli C."/>
            <person name="Weissenbach J."/>
            <person name="Salanoubat M."/>
            <person name="Quetier F."/>
            <person name="Yu Y."/>
            <person name="Kim H.R."/>
            <person name="Rambo T."/>
            <person name="Currie J."/>
            <person name="Collura K."/>
            <person name="Luo M."/>
            <person name="Yang T."/>
            <person name="Ammiraju J.S.S."/>
            <person name="Engler F."/>
            <person name="Soderlund C."/>
            <person name="Wing R.A."/>
            <person name="Palmer L.E."/>
            <person name="de la Bastide M."/>
            <person name="Spiegel L."/>
            <person name="Nascimento L."/>
            <person name="Zutavern T."/>
            <person name="O'Shaughnessy A."/>
            <person name="Dike S."/>
            <person name="Dedhia N."/>
            <person name="Preston R."/>
            <person name="Balija V."/>
            <person name="McCombie W.R."/>
            <person name="Chow T."/>
            <person name="Chen H."/>
            <person name="Chung M."/>
            <person name="Chen C."/>
            <person name="Shaw J."/>
            <person name="Wu H."/>
            <person name="Hsiao K."/>
            <person name="Chao Y."/>
            <person name="Chu M."/>
            <person name="Cheng C."/>
            <person name="Hour A."/>
            <person name="Lee P."/>
            <person name="Lin S."/>
            <person name="Lin Y."/>
            <person name="Liou J."/>
            <person name="Liu S."/>
            <person name="Hsing Y."/>
            <person name="Raghuvanshi S."/>
            <person name="Mohanty A."/>
            <person name="Bharti A.K."/>
            <person name="Gaur A."/>
            <person name="Gupta V."/>
            <person name="Kumar D."/>
            <person name="Ravi V."/>
            <person name="Vij S."/>
            <person name="Kapur A."/>
            <person name="Khurana P."/>
            <person name="Khurana P."/>
            <person name="Khurana J.P."/>
            <person name="Tyagi A.K."/>
            <person name="Gaikwad K."/>
            <person name="Singh A."/>
            <person name="Dalal V."/>
            <person name="Srivastava S."/>
            <person name="Dixit A."/>
            <person name="Pal A.K."/>
            <person name="Ghazi I.A."/>
            <person name="Yadav M."/>
            <person name="Pandit A."/>
            <person name="Bhargava A."/>
            <person name="Sureshbabu K."/>
            <person name="Batra K."/>
            <person name="Sharma T.R."/>
            <person name="Mohapatra T."/>
            <person name="Singh N.K."/>
            <person name="Messing J."/>
            <person name="Nelson A.B."/>
            <person name="Fuks G."/>
            <person name="Kavchok S."/>
            <person name="Keizer G."/>
            <person name="Linton E."/>
            <person name="Llaca V."/>
            <person name="Song R."/>
            <person name="Tanyolac B."/>
            <person name="Young S."/>
            <person name="Ho-Il K."/>
            <person name="Hahn J.H."/>
            <person name="Sangsakoo G."/>
            <person name="Vanavichit A."/>
            <person name="de Mattos Luiz.A.T."/>
            <person name="Zimmer P.D."/>
            <person name="Malone G."/>
            <person name="Dellagostin O."/>
            <person name="de Oliveira A.C."/>
            <person name="Bevan M."/>
            <person name="Bancroft I."/>
            <person name="Minx P."/>
            <person name="Cordum H."/>
            <person name="Wilson R."/>
            <person name="Cheng Z."/>
            <person name="Jin W."/>
            <person name="Jiang J."/>
            <person name="Leong S.A."/>
            <person name="Iwama H."/>
            <person name="Gojobori T."/>
            <person name="Itoh T."/>
            <person name="Niimura Y."/>
            <person name="Fujii Y."/>
            <person name="Habara T."/>
            <person name="Sakai H."/>
            <person name="Sato Y."/>
            <person name="Wilson G."/>
            <person name="Kumar K."/>
            <person name="McCouch S."/>
            <person name="Juretic N."/>
            <person name="Hoen D."/>
            <person name="Wright S."/>
            <person name="Bruskiewich R."/>
            <person name="Bureau T."/>
            <person name="Miyao A."/>
            <person name="Hirochika H."/>
            <person name="Nishikawa T."/>
            <person name="Kadowaki K."/>
            <person name="Sugiura M."/>
            <person name="Burr B."/>
            <person name="Sasaki T."/>
        </authorList>
    </citation>
    <scope>NUCLEOTIDE SEQUENCE [LARGE SCALE GENOMIC DNA]</scope>
    <source>
        <strain evidence="5">cv. Nipponbare</strain>
    </source>
</reference>
<dbReference type="GO" id="GO:0003676">
    <property type="term" value="F:nucleic acid binding"/>
    <property type="evidence" value="ECO:0007669"/>
    <property type="project" value="InterPro"/>
</dbReference>
<dbReference type="Proteomes" id="UP000000763">
    <property type="component" value="Chromosome 4"/>
</dbReference>
<dbReference type="InterPro" id="IPR044730">
    <property type="entry name" value="RNase_H-like_dom_plant"/>
</dbReference>
<dbReference type="SUPFAM" id="SSF53098">
    <property type="entry name" value="Ribonuclease H-like"/>
    <property type="match status" value="1"/>
</dbReference>
<sequence length="541" mass="61330">MGGLGFRDLRLFNQALLSRQAWRLIQYHDSLCARILKAKYYPNCELIDAVFPADVSPTWKAVEHGLELLKKGLIWRIGDGRKVRIWKDQWIPRQSSLKLSPQNGRCRLRWVHQLINQDTNSWDADLIKNVCSPLDVNEILKIKLPHRGMEDFLAWHFEKTGVFTVRSAYHLALHNQLKANELGSSSSSTSGERKIWASLWTAPVPQKVKIFAWRLARECLATMENRKKRKLEIDSTCRICGLGGEDGFHAVISCTKAAALRSLIREVWELPDERFLIRSGPDWLLIILDSINAESRAKFLLLLWRAWFLRNDSVHCSGKASVLGSLLFLQSLWESLFMSTSQGKVDDKGKKPVMQSRLSSPDSHERNHTTTMGWTPPPPPRPMGWVKVNVDGSFIQSSEPASAGFVIRDHTGSVLLTSWRIISHCGSAEEAEATACWEGVNLAAEWVKKPLILETDCANLVSMLTSSGFDRAQLCHVLRSIKLLLQALPDFRVQRIRRECNRVAHDLAKFAMRTNHSAVWRMQAPSCVFGALANDSNHIDE</sequence>
<dbReference type="AlphaFoldDB" id="Q7XUE8"/>
<evidence type="ECO:0000256" key="1">
    <source>
        <dbReference type="SAM" id="MobiDB-lite"/>
    </source>
</evidence>
<dbReference type="GO" id="GO:0004523">
    <property type="term" value="F:RNA-DNA hybrid ribonuclease activity"/>
    <property type="evidence" value="ECO:0007669"/>
    <property type="project" value="InterPro"/>
</dbReference>
<protein>
    <submittedName>
        <fullName evidence="4">OJ991113_30.21 protein</fullName>
    </submittedName>
</protein>
<proteinExistence type="predicted"/>
<dbReference type="InterPro" id="IPR002156">
    <property type="entry name" value="RNaseH_domain"/>
</dbReference>
<dbReference type="PANTHER" id="PTHR47723:SF24">
    <property type="entry name" value="RNASE H TYPE-1 DOMAIN-CONTAINING PROTEIN"/>
    <property type="match status" value="1"/>
</dbReference>
<feature type="domain" description="RNase H type-1" evidence="2">
    <location>
        <begin position="389"/>
        <end position="511"/>
    </location>
</feature>
<dbReference type="EMBL" id="AL662946">
    <property type="protein sequence ID" value="CAD41337.2"/>
    <property type="molecule type" value="Genomic_DNA"/>
</dbReference>
<dbReference type="InterPro" id="IPR012337">
    <property type="entry name" value="RNaseH-like_sf"/>
</dbReference>
<evidence type="ECO:0000259" key="3">
    <source>
        <dbReference type="Pfam" id="PF13966"/>
    </source>
</evidence>
<dbReference type="PANTHER" id="PTHR47723">
    <property type="entry name" value="OS05G0353850 PROTEIN"/>
    <property type="match status" value="1"/>
</dbReference>
<name>Q7XUE8_ORYSJ</name>